<keyword evidence="2 3" id="KW-0040">ANK repeat</keyword>
<dbReference type="AlphaFoldDB" id="A0A9Q8Z6D7"/>
<sequence length="379" mass="42154">MDPLSVAASIIAVLQLSAKVLEYLSDVRDAPKERSHCEAEISNLSALLRDLRDHVQTGDLSQPWYTSIAELAGSEGPFDQFKQALEALQTKITDGGRLKNEEQDTSRMLAAILKQLVQARLSLVDPMERLHKQHTNRGTRPSPDKVFSALRDVLAHYSTIYVMVDALDECIDSDGTRRQFLAKLRDLQAGRDVRLMATSRFMPEIVDWFKEGLKLEVQASEEDVKQFVAGQIYRLPKWYSQEYPKDSTGLHLTARFGLAIILEALLLNQVGETASILERRDSEGQTLLYLAAEHGHQRMVKLLFDKGADVNVQGGRYGNALQAASVRGHEAVVKLLLDRGADVNAQSGHYGNALQAASWRGHETVVKLLLDKGADVNVE</sequence>
<dbReference type="PRINTS" id="PR01415">
    <property type="entry name" value="ANKYRIN"/>
</dbReference>
<dbReference type="InterPro" id="IPR002110">
    <property type="entry name" value="Ankyrin_rpt"/>
</dbReference>
<evidence type="ECO:0000259" key="4">
    <source>
        <dbReference type="Pfam" id="PF24883"/>
    </source>
</evidence>
<accession>A0A9Q8Z6D7</accession>
<evidence type="ECO:0000256" key="1">
    <source>
        <dbReference type="ARBA" id="ARBA00022737"/>
    </source>
</evidence>
<dbReference type="Proteomes" id="UP001056012">
    <property type="component" value="Chromosome 2"/>
</dbReference>
<reference evidence="5" key="1">
    <citation type="submission" date="2021-12" db="EMBL/GenBank/DDBJ databases">
        <title>Curvularia clavata genome.</title>
        <authorList>
            <person name="Cao Y."/>
        </authorList>
    </citation>
    <scope>NUCLEOTIDE SEQUENCE</scope>
    <source>
        <strain evidence="5">Yc1106</strain>
    </source>
</reference>
<gene>
    <name evidence="5" type="ORF">yc1106_02422</name>
</gene>
<evidence type="ECO:0000313" key="6">
    <source>
        <dbReference type="Proteomes" id="UP001056012"/>
    </source>
</evidence>
<feature type="repeat" description="ANK" evidence="3">
    <location>
        <begin position="316"/>
        <end position="348"/>
    </location>
</feature>
<evidence type="ECO:0000256" key="2">
    <source>
        <dbReference type="ARBA" id="ARBA00023043"/>
    </source>
</evidence>
<name>A0A9Q8Z6D7_CURCL</name>
<dbReference type="PROSITE" id="PS50088">
    <property type="entry name" value="ANK_REPEAT"/>
    <property type="match status" value="3"/>
</dbReference>
<dbReference type="EMBL" id="CP089275">
    <property type="protein sequence ID" value="USP75148.1"/>
    <property type="molecule type" value="Genomic_DNA"/>
</dbReference>
<keyword evidence="1" id="KW-0677">Repeat</keyword>
<dbReference type="SUPFAM" id="SSF48403">
    <property type="entry name" value="Ankyrin repeat"/>
    <property type="match status" value="1"/>
</dbReference>
<evidence type="ECO:0000256" key="3">
    <source>
        <dbReference type="PROSITE-ProRule" id="PRU00023"/>
    </source>
</evidence>
<feature type="repeat" description="ANK" evidence="3">
    <location>
        <begin position="283"/>
        <end position="315"/>
    </location>
</feature>
<proteinExistence type="predicted"/>
<dbReference type="PANTHER" id="PTHR24171">
    <property type="entry name" value="ANKYRIN REPEAT DOMAIN-CONTAINING PROTEIN 39-RELATED"/>
    <property type="match status" value="1"/>
</dbReference>
<feature type="repeat" description="ANK" evidence="3">
    <location>
        <begin position="349"/>
        <end position="379"/>
    </location>
</feature>
<dbReference type="Pfam" id="PF12796">
    <property type="entry name" value="Ank_2"/>
    <property type="match status" value="2"/>
</dbReference>
<evidence type="ECO:0000313" key="5">
    <source>
        <dbReference type="EMBL" id="USP75148.1"/>
    </source>
</evidence>
<dbReference type="InterPro" id="IPR036770">
    <property type="entry name" value="Ankyrin_rpt-contain_sf"/>
</dbReference>
<dbReference type="SMART" id="SM00248">
    <property type="entry name" value="ANK"/>
    <property type="match status" value="4"/>
</dbReference>
<dbReference type="Gene3D" id="1.25.40.20">
    <property type="entry name" value="Ankyrin repeat-containing domain"/>
    <property type="match status" value="1"/>
</dbReference>
<dbReference type="Pfam" id="PF24883">
    <property type="entry name" value="NPHP3_N"/>
    <property type="match status" value="1"/>
</dbReference>
<organism evidence="5 6">
    <name type="scientific">Curvularia clavata</name>
    <dbReference type="NCBI Taxonomy" id="95742"/>
    <lineage>
        <taxon>Eukaryota</taxon>
        <taxon>Fungi</taxon>
        <taxon>Dikarya</taxon>
        <taxon>Ascomycota</taxon>
        <taxon>Pezizomycotina</taxon>
        <taxon>Dothideomycetes</taxon>
        <taxon>Pleosporomycetidae</taxon>
        <taxon>Pleosporales</taxon>
        <taxon>Pleosporineae</taxon>
        <taxon>Pleosporaceae</taxon>
        <taxon>Curvularia</taxon>
    </lineage>
</organism>
<dbReference type="InterPro" id="IPR056884">
    <property type="entry name" value="NPHP3-like_N"/>
</dbReference>
<dbReference type="VEuPathDB" id="FungiDB:yc1106_02422"/>
<dbReference type="InterPro" id="IPR027417">
    <property type="entry name" value="P-loop_NTPase"/>
</dbReference>
<dbReference type="Gene3D" id="3.40.50.300">
    <property type="entry name" value="P-loop containing nucleotide triphosphate hydrolases"/>
    <property type="match status" value="1"/>
</dbReference>
<protein>
    <submittedName>
        <fullName evidence="5">Ankyrin repeat domain containing protein</fullName>
    </submittedName>
</protein>
<dbReference type="PROSITE" id="PS50297">
    <property type="entry name" value="ANK_REP_REGION"/>
    <property type="match status" value="3"/>
</dbReference>
<feature type="domain" description="Nephrocystin 3-like N-terminal" evidence="4">
    <location>
        <begin position="100"/>
        <end position="200"/>
    </location>
</feature>
<dbReference type="OrthoDB" id="195446at2759"/>
<keyword evidence="6" id="KW-1185">Reference proteome</keyword>